<comment type="caution">
    <text evidence="3">The sequence shown here is derived from an EMBL/GenBank/DDBJ whole genome shotgun (WGS) entry which is preliminary data.</text>
</comment>
<evidence type="ECO:0000313" key="3">
    <source>
        <dbReference type="EMBL" id="CAB4028080.1"/>
    </source>
</evidence>
<dbReference type="Pfam" id="PF02545">
    <property type="entry name" value="Maf"/>
    <property type="match status" value="1"/>
</dbReference>
<dbReference type="PANTHER" id="PTHR43213:SF5">
    <property type="entry name" value="BIFUNCTIONAL DTTP_UTP PYROPHOSPHATASE_METHYLTRANSFERASE PROTEIN-RELATED"/>
    <property type="match status" value="1"/>
</dbReference>
<dbReference type="Gene3D" id="3.90.950.10">
    <property type="match status" value="1"/>
</dbReference>
<comment type="cofactor">
    <cofactor evidence="1">
        <name>a divalent metal cation</name>
        <dbReference type="ChEBI" id="CHEBI:60240"/>
    </cofactor>
</comment>
<name>A0A7D9L8T5_PARCT</name>
<evidence type="ECO:0000256" key="2">
    <source>
        <dbReference type="ARBA" id="ARBA00022801"/>
    </source>
</evidence>
<feature type="non-terminal residue" evidence="3">
    <location>
        <position position="138"/>
    </location>
</feature>
<accession>A0A7D9L8T5</accession>
<feature type="non-terminal residue" evidence="3">
    <location>
        <position position="1"/>
    </location>
</feature>
<keyword evidence="2" id="KW-0378">Hydrolase</keyword>
<dbReference type="InterPro" id="IPR003697">
    <property type="entry name" value="Maf-like"/>
</dbReference>
<dbReference type="InterPro" id="IPR029001">
    <property type="entry name" value="ITPase-like_fam"/>
</dbReference>
<protein>
    <submittedName>
        <fullName evidence="3">N-acetylserotonin O-methyltransferase</fullName>
    </submittedName>
</protein>
<reference evidence="3" key="1">
    <citation type="submission" date="2020-04" db="EMBL/GenBank/DDBJ databases">
        <authorList>
            <person name="Alioto T."/>
            <person name="Alioto T."/>
            <person name="Gomez Garrido J."/>
        </authorList>
    </citation>
    <scope>NUCLEOTIDE SEQUENCE</scope>
    <source>
        <strain evidence="3">A484AB</strain>
    </source>
</reference>
<gene>
    <name evidence="3" type="ORF">PACLA_8A039067</name>
</gene>
<dbReference type="GO" id="GO:0047429">
    <property type="term" value="F:nucleoside triphosphate diphosphatase activity"/>
    <property type="evidence" value="ECO:0007669"/>
    <property type="project" value="InterPro"/>
</dbReference>
<keyword evidence="4" id="KW-1185">Reference proteome</keyword>
<dbReference type="AlphaFoldDB" id="A0A7D9L8T5"/>
<organism evidence="3 4">
    <name type="scientific">Paramuricea clavata</name>
    <name type="common">Red gorgonian</name>
    <name type="synonym">Violescent sea-whip</name>
    <dbReference type="NCBI Taxonomy" id="317549"/>
    <lineage>
        <taxon>Eukaryota</taxon>
        <taxon>Metazoa</taxon>
        <taxon>Cnidaria</taxon>
        <taxon>Anthozoa</taxon>
        <taxon>Octocorallia</taxon>
        <taxon>Malacalcyonacea</taxon>
        <taxon>Plexauridae</taxon>
        <taxon>Paramuricea</taxon>
    </lineage>
</organism>
<dbReference type="SUPFAM" id="SSF52972">
    <property type="entry name" value="ITPase-like"/>
    <property type="match status" value="1"/>
</dbReference>
<evidence type="ECO:0000313" key="4">
    <source>
        <dbReference type="Proteomes" id="UP001152795"/>
    </source>
</evidence>
<dbReference type="EMBL" id="CACRXK020015232">
    <property type="protein sequence ID" value="CAB4028080.1"/>
    <property type="molecule type" value="Genomic_DNA"/>
</dbReference>
<dbReference type="Proteomes" id="UP001152795">
    <property type="component" value="Unassembled WGS sequence"/>
</dbReference>
<dbReference type="PANTHER" id="PTHR43213">
    <property type="entry name" value="BIFUNCTIONAL DTTP/UTP PYROPHOSPHATASE/METHYLTRANSFERASE PROTEIN-RELATED"/>
    <property type="match status" value="1"/>
</dbReference>
<sequence length="138" mass="15492">GLKFTSIPSLFEENLEKSSFSGPSEYAKETARQKALEVYHRVKETAQPHLVVAVDTVVFADEKIIEKPKDEKDAFQMIKSFSGRTHSVHSGVALLKPNTSKSDEEHYSILQFDEVTKVTFGSLTDEIIKTYVATKEPL</sequence>
<evidence type="ECO:0000256" key="1">
    <source>
        <dbReference type="ARBA" id="ARBA00001968"/>
    </source>
</evidence>
<dbReference type="OrthoDB" id="10267058at2759"/>
<proteinExistence type="predicted"/>